<dbReference type="Pfam" id="PF02518">
    <property type="entry name" value="HATPase_c"/>
    <property type="match status" value="1"/>
</dbReference>
<evidence type="ECO:0000256" key="7">
    <source>
        <dbReference type="ARBA" id="ARBA00023012"/>
    </source>
</evidence>
<dbReference type="EC" id="2.7.13.3" evidence="3"/>
<dbReference type="SUPFAM" id="SSF55874">
    <property type="entry name" value="ATPase domain of HSP90 chaperone/DNA topoisomerase II/histidine kinase"/>
    <property type="match status" value="1"/>
</dbReference>
<evidence type="ECO:0000256" key="4">
    <source>
        <dbReference type="ARBA" id="ARBA00022553"/>
    </source>
</evidence>
<dbReference type="Proteomes" id="UP000824124">
    <property type="component" value="Unassembled WGS sequence"/>
</dbReference>
<evidence type="ECO:0000256" key="5">
    <source>
        <dbReference type="ARBA" id="ARBA00022679"/>
    </source>
</evidence>
<dbReference type="PANTHER" id="PTHR45453:SF1">
    <property type="entry name" value="PHOSPHATE REGULON SENSOR PROTEIN PHOR"/>
    <property type="match status" value="1"/>
</dbReference>
<evidence type="ECO:0000313" key="11">
    <source>
        <dbReference type="Proteomes" id="UP000824124"/>
    </source>
</evidence>
<dbReference type="InterPro" id="IPR004358">
    <property type="entry name" value="Sig_transdc_His_kin-like_C"/>
</dbReference>
<keyword evidence="8" id="KW-0812">Transmembrane</keyword>
<dbReference type="GO" id="GO:0004721">
    <property type="term" value="F:phosphoprotein phosphatase activity"/>
    <property type="evidence" value="ECO:0007669"/>
    <property type="project" value="TreeGrafter"/>
</dbReference>
<dbReference type="EMBL" id="DVMH01000025">
    <property type="protein sequence ID" value="HIU10575.1"/>
    <property type="molecule type" value="Genomic_DNA"/>
</dbReference>
<gene>
    <name evidence="10" type="ORF">IAB00_04945</name>
</gene>
<evidence type="ECO:0000259" key="9">
    <source>
        <dbReference type="PROSITE" id="PS50109"/>
    </source>
</evidence>
<name>A0A9D1KZG9_9FIRM</name>
<comment type="caution">
    <text evidence="10">The sequence shown here is derived from an EMBL/GenBank/DDBJ whole genome shotgun (WGS) entry which is preliminary data.</text>
</comment>
<dbReference type="Gene3D" id="3.30.565.10">
    <property type="entry name" value="Histidine kinase-like ATPase, C-terminal domain"/>
    <property type="match status" value="1"/>
</dbReference>
<dbReference type="InterPro" id="IPR003661">
    <property type="entry name" value="HisK_dim/P_dom"/>
</dbReference>
<feature type="domain" description="Histidine kinase" evidence="9">
    <location>
        <begin position="199"/>
        <end position="411"/>
    </location>
</feature>
<feature type="transmembrane region" description="Helical" evidence="8">
    <location>
        <begin position="9"/>
        <end position="31"/>
    </location>
</feature>
<dbReference type="CDD" id="cd00082">
    <property type="entry name" value="HisKA"/>
    <property type="match status" value="1"/>
</dbReference>
<dbReference type="InterPro" id="IPR003594">
    <property type="entry name" value="HATPase_dom"/>
</dbReference>
<keyword evidence="4" id="KW-0597">Phosphoprotein</keyword>
<evidence type="ECO:0000313" key="10">
    <source>
        <dbReference type="EMBL" id="HIU10575.1"/>
    </source>
</evidence>
<dbReference type="InterPro" id="IPR036890">
    <property type="entry name" value="HATPase_C_sf"/>
</dbReference>
<comment type="subcellular location">
    <subcellularLocation>
        <location evidence="2">Membrane</location>
    </subcellularLocation>
</comment>
<dbReference type="GO" id="GO:0000155">
    <property type="term" value="F:phosphorelay sensor kinase activity"/>
    <property type="evidence" value="ECO:0007669"/>
    <property type="project" value="InterPro"/>
</dbReference>
<feature type="transmembrane region" description="Helical" evidence="8">
    <location>
        <begin position="156"/>
        <end position="178"/>
    </location>
</feature>
<accession>A0A9D1KZG9</accession>
<dbReference type="GO" id="GO:0005886">
    <property type="term" value="C:plasma membrane"/>
    <property type="evidence" value="ECO:0007669"/>
    <property type="project" value="TreeGrafter"/>
</dbReference>
<evidence type="ECO:0000256" key="6">
    <source>
        <dbReference type="ARBA" id="ARBA00022777"/>
    </source>
</evidence>
<keyword evidence="8" id="KW-1133">Transmembrane helix</keyword>
<dbReference type="InterPro" id="IPR036097">
    <property type="entry name" value="HisK_dim/P_sf"/>
</dbReference>
<evidence type="ECO:0000256" key="8">
    <source>
        <dbReference type="SAM" id="Phobius"/>
    </source>
</evidence>
<dbReference type="PANTHER" id="PTHR45453">
    <property type="entry name" value="PHOSPHATE REGULON SENSOR PROTEIN PHOR"/>
    <property type="match status" value="1"/>
</dbReference>
<dbReference type="InterPro" id="IPR005467">
    <property type="entry name" value="His_kinase_dom"/>
</dbReference>
<dbReference type="Pfam" id="PF00512">
    <property type="entry name" value="HisKA"/>
    <property type="match status" value="1"/>
</dbReference>
<dbReference type="SMART" id="SM00387">
    <property type="entry name" value="HATPase_c"/>
    <property type="match status" value="1"/>
</dbReference>
<dbReference type="SMART" id="SM00388">
    <property type="entry name" value="HisKA"/>
    <property type="match status" value="1"/>
</dbReference>
<evidence type="ECO:0000256" key="2">
    <source>
        <dbReference type="ARBA" id="ARBA00004370"/>
    </source>
</evidence>
<keyword evidence="5" id="KW-0808">Transferase</keyword>
<comment type="catalytic activity">
    <reaction evidence="1">
        <text>ATP + protein L-histidine = ADP + protein N-phospho-L-histidine.</text>
        <dbReference type="EC" id="2.7.13.3"/>
    </reaction>
</comment>
<proteinExistence type="predicted"/>
<organism evidence="10 11">
    <name type="scientific">Candidatus Avidehalobacter gallistercoris</name>
    <dbReference type="NCBI Taxonomy" id="2840694"/>
    <lineage>
        <taxon>Bacteria</taxon>
        <taxon>Bacillati</taxon>
        <taxon>Bacillota</taxon>
        <taxon>Clostridia</taxon>
        <taxon>Eubacteriales</taxon>
        <taxon>Peptococcaceae</taxon>
        <taxon>Peptococcaceae incertae sedis</taxon>
        <taxon>Candidatus Avidehalobacter</taxon>
    </lineage>
</organism>
<dbReference type="PRINTS" id="PR00344">
    <property type="entry name" value="BCTRLSENSOR"/>
</dbReference>
<reference evidence="10" key="2">
    <citation type="journal article" date="2021" name="PeerJ">
        <title>Extensive microbial diversity within the chicken gut microbiome revealed by metagenomics and culture.</title>
        <authorList>
            <person name="Gilroy R."/>
            <person name="Ravi A."/>
            <person name="Getino M."/>
            <person name="Pursley I."/>
            <person name="Horton D.L."/>
            <person name="Alikhan N.F."/>
            <person name="Baker D."/>
            <person name="Gharbi K."/>
            <person name="Hall N."/>
            <person name="Watson M."/>
            <person name="Adriaenssens E.M."/>
            <person name="Foster-Nyarko E."/>
            <person name="Jarju S."/>
            <person name="Secka A."/>
            <person name="Antonio M."/>
            <person name="Oren A."/>
            <person name="Chaudhuri R.R."/>
            <person name="La Ragione R."/>
            <person name="Hildebrand F."/>
            <person name="Pallen M.J."/>
        </authorList>
    </citation>
    <scope>NUCLEOTIDE SEQUENCE</scope>
    <source>
        <strain evidence="10">2830</strain>
    </source>
</reference>
<dbReference type="InterPro" id="IPR050351">
    <property type="entry name" value="BphY/WalK/GraS-like"/>
</dbReference>
<keyword evidence="7" id="KW-0902">Two-component regulatory system</keyword>
<keyword evidence="6 10" id="KW-0418">Kinase</keyword>
<dbReference type="Gene3D" id="1.10.287.130">
    <property type="match status" value="1"/>
</dbReference>
<dbReference type="PROSITE" id="PS50109">
    <property type="entry name" value="HIS_KIN"/>
    <property type="match status" value="1"/>
</dbReference>
<sequence>MIHKLRRKFILIAMVSVTLVMLLMSLSINLINFFTTDARLQDTLQLIADNQGTVPQFSGGKPAGQPGGHFSPETPYSTRYFVLRYSEDGILHSADMRHIAAVTKEDAGTYLSIALRHGTGDGYTGSYKFSVEQTGEGQYMAIFLDCRQELRAMRTFALVSLLVVVACDVLVYVLVLLLSRRAIDPVVRSAEKQKQFITDAGHELKTPLTVISTSLKVLEMEVGQQKWIDKIRGQTEKLSALVNDLVTLSRLDEEKPPVQMAVFDVSGAVLEVAESFRDFAAEQGHALETDVETGLSYPGDEFSIRQLVSILLDNAVKYADAGTTIFFRLQRNKKGIIISTQNACAYVEPTELDKLFDRFYRVDKARTPRGGAGGFGIGLSIAQGITEAHRGSIRAESPEPGIIKFTAFLKF</sequence>
<evidence type="ECO:0000256" key="1">
    <source>
        <dbReference type="ARBA" id="ARBA00000085"/>
    </source>
</evidence>
<dbReference type="GO" id="GO:0016036">
    <property type="term" value="P:cellular response to phosphate starvation"/>
    <property type="evidence" value="ECO:0007669"/>
    <property type="project" value="TreeGrafter"/>
</dbReference>
<reference evidence="10" key="1">
    <citation type="submission" date="2020-10" db="EMBL/GenBank/DDBJ databases">
        <authorList>
            <person name="Gilroy R."/>
        </authorList>
    </citation>
    <scope>NUCLEOTIDE SEQUENCE</scope>
    <source>
        <strain evidence="10">2830</strain>
    </source>
</reference>
<evidence type="ECO:0000256" key="3">
    <source>
        <dbReference type="ARBA" id="ARBA00012438"/>
    </source>
</evidence>
<keyword evidence="8" id="KW-0472">Membrane</keyword>
<protein>
    <recommendedName>
        <fullName evidence="3">histidine kinase</fullName>
        <ecNumber evidence="3">2.7.13.3</ecNumber>
    </recommendedName>
</protein>
<dbReference type="SUPFAM" id="SSF47384">
    <property type="entry name" value="Homodimeric domain of signal transducing histidine kinase"/>
    <property type="match status" value="1"/>
</dbReference>
<dbReference type="AlphaFoldDB" id="A0A9D1KZG9"/>